<dbReference type="EMBL" id="AZGY01000001">
    <property type="protein sequence ID" value="OAA33479.1"/>
    <property type="molecule type" value="Genomic_DNA"/>
</dbReference>
<dbReference type="OrthoDB" id="2596908at2759"/>
<organism evidence="3 4">
    <name type="scientific">Moelleriella libera RCEF 2490</name>
    <dbReference type="NCBI Taxonomy" id="1081109"/>
    <lineage>
        <taxon>Eukaryota</taxon>
        <taxon>Fungi</taxon>
        <taxon>Dikarya</taxon>
        <taxon>Ascomycota</taxon>
        <taxon>Pezizomycotina</taxon>
        <taxon>Sordariomycetes</taxon>
        <taxon>Hypocreomycetidae</taxon>
        <taxon>Hypocreales</taxon>
        <taxon>Clavicipitaceae</taxon>
        <taxon>Moelleriella</taxon>
    </lineage>
</organism>
<reference evidence="3 4" key="1">
    <citation type="journal article" date="2016" name="Genome Biol. Evol.">
        <title>Divergent and convergent evolution of fungal pathogenicity.</title>
        <authorList>
            <person name="Shang Y."/>
            <person name="Xiao G."/>
            <person name="Zheng P."/>
            <person name="Cen K."/>
            <person name="Zhan S."/>
            <person name="Wang C."/>
        </authorList>
    </citation>
    <scope>NUCLEOTIDE SEQUENCE [LARGE SCALE GENOMIC DNA]</scope>
    <source>
        <strain evidence="3 4">RCEF 2490</strain>
    </source>
</reference>
<keyword evidence="4" id="KW-1185">Reference proteome</keyword>
<accession>A0A166VBH2</accession>
<keyword evidence="2" id="KW-0732">Signal</keyword>
<evidence type="ECO:0000313" key="3">
    <source>
        <dbReference type="EMBL" id="OAA33479.1"/>
    </source>
</evidence>
<evidence type="ECO:0000256" key="1">
    <source>
        <dbReference type="SAM" id="Phobius"/>
    </source>
</evidence>
<dbReference type="AlphaFoldDB" id="A0A166VBH2"/>
<keyword evidence="1" id="KW-1133">Transmembrane helix</keyword>
<feature type="transmembrane region" description="Helical" evidence="1">
    <location>
        <begin position="288"/>
        <end position="310"/>
    </location>
</feature>
<proteinExistence type="predicted"/>
<feature type="chain" id="PRO_5007881082" evidence="2">
    <location>
        <begin position="20"/>
        <end position="336"/>
    </location>
</feature>
<keyword evidence="1" id="KW-0472">Membrane</keyword>
<evidence type="ECO:0000256" key="2">
    <source>
        <dbReference type="SAM" id="SignalP"/>
    </source>
</evidence>
<dbReference type="Proteomes" id="UP000078544">
    <property type="component" value="Unassembled WGS sequence"/>
</dbReference>
<comment type="caution">
    <text evidence="3">The sequence shown here is derived from an EMBL/GenBank/DDBJ whole genome shotgun (WGS) entry which is preliminary data.</text>
</comment>
<protein>
    <submittedName>
        <fullName evidence="3">Uncharacterized protein</fullName>
    </submittedName>
</protein>
<gene>
    <name evidence="3" type="ORF">AAL_00944</name>
</gene>
<evidence type="ECO:0000313" key="4">
    <source>
        <dbReference type="Proteomes" id="UP000078544"/>
    </source>
</evidence>
<feature type="signal peptide" evidence="2">
    <location>
        <begin position="1"/>
        <end position="19"/>
    </location>
</feature>
<name>A0A166VBH2_9HYPO</name>
<keyword evidence="1" id="KW-0812">Transmembrane</keyword>
<dbReference type="STRING" id="1081109.A0A166VBH2"/>
<sequence>MRSYASVALTACLFTNVFASKNFIAGYSVLRAEDVLARPYSELMGPRASTPLIVGRGASVVNAAAGPAEGVMLNNNGTLNVTAWNVATNDACIKALQPLSRSTNPSGNCICYNLPSLDTKTGIFEADLRLYRISQPRDNFANIPPENVKVGLEYHGASVSPISANDLMGMGQANRTSKLVARDAGSTPRLVQTYMFVGQIDQTKLKDNMSMAALEEVLIPTFTLTATNSTGGNVQTNVSLNEASFLTGIFSKSVVMSDFSAARAAVNSELDALHNGTVAFILPGTQILIFPIGAIITSIWLALGLVAYGYGTFQRINYAETYKRRMTERAPRKAPF</sequence>